<organism evidence="2 3">
    <name type="scientific">Candidatus Taenaricola geysiri</name>
    <dbReference type="NCBI Taxonomy" id="1974752"/>
    <lineage>
        <taxon>Bacteria</taxon>
        <taxon>Pseudomonadati</taxon>
        <taxon>Candidatus Omnitrophota</taxon>
        <taxon>Candidatus Taenaricola</taxon>
    </lineage>
</organism>
<dbReference type="EMBL" id="PFGP01000007">
    <property type="protein sequence ID" value="PIW67004.1"/>
    <property type="molecule type" value="Genomic_DNA"/>
</dbReference>
<evidence type="ECO:0000313" key="3">
    <source>
        <dbReference type="Proteomes" id="UP000231267"/>
    </source>
</evidence>
<dbReference type="AlphaFoldDB" id="A0A2J0LJG8"/>
<keyword evidence="1" id="KW-1133">Transmembrane helix</keyword>
<evidence type="ECO:0000313" key="2">
    <source>
        <dbReference type="EMBL" id="PIW67004.1"/>
    </source>
</evidence>
<feature type="transmembrane region" description="Helical" evidence="1">
    <location>
        <begin position="38"/>
        <end position="68"/>
    </location>
</feature>
<name>A0A2J0LJG8_9BACT</name>
<feature type="transmembrane region" description="Helical" evidence="1">
    <location>
        <begin position="7"/>
        <end position="26"/>
    </location>
</feature>
<comment type="caution">
    <text evidence="2">The sequence shown here is derived from an EMBL/GenBank/DDBJ whole genome shotgun (WGS) entry which is preliminary data.</text>
</comment>
<proteinExistence type="predicted"/>
<dbReference type="Proteomes" id="UP000231267">
    <property type="component" value="Unassembled WGS sequence"/>
</dbReference>
<protein>
    <submittedName>
        <fullName evidence="2">Uncharacterized protein</fullName>
    </submittedName>
</protein>
<gene>
    <name evidence="2" type="ORF">COW11_00370</name>
</gene>
<evidence type="ECO:0000256" key="1">
    <source>
        <dbReference type="SAM" id="Phobius"/>
    </source>
</evidence>
<keyword evidence="1" id="KW-0472">Membrane</keyword>
<keyword evidence="1" id="KW-0812">Transmembrane</keyword>
<accession>A0A2J0LJG8</accession>
<reference evidence="2 3" key="1">
    <citation type="submission" date="2017-09" db="EMBL/GenBank/DDBJ databases">
        <title>Depth-based differentiation of microbial function through sediment-hosted aquifers and enrichment of novel symbionts in the deep terrestrial subsurface.</title>
        <authorList>
            <person name="Probst A.J."/>
            <person name="Ladd B."/>
            <person name="Jarett J.K."/>
            <person name="Geller-Mcgrath D.E."/>
            <person name="Sieber C.M."/>
            <person name="Emerson J.B."/>
            <person name="Anantharaman K."/>
            <person name="Thomas B.C."/>
            <person name="Malmstrom R."/>
            <person name="Stieglmeier M."/>
            <person name="Klingl A."/>
            <person name="Woyke T."/>
            <person name="Ryan C.M."/>
            <person name="Banfield J.F."/>
        </authorList>
    </citation>
    <scope>NUCLEOTIDE SEQUENCE [LARGE SCALE GENOMIC DNA]</scope>
    <source>
        <strain evidence="2">CG12_big_fil_rev_8_21_14_0_65_43_15</strain>
    </source>
</reference>
<sequence length="88" mass="10367">MRYIVRNSITGFLLSLMVAYFIRLWALENGHSLLSLIAAVYMFVLLLPFALTILVLVFVAVFLFISYITKGKKMEFKPFWLKNRTWTR</sequence>